<comment type="caution">
    <text evidence="1">The sequence shown here is derived from an EMBL/GenBank/DDBJ whole genome shotgun (WGS) entry which is preliminary data.</text>
</comment>
<accession>A0ABS3TH58</accession>
<gene>
    <name evidence="1" type="ORF">J4D97_20190</name>
</gene>
<evidence type="ECO:0008006" key="3">
    <source>
        <dbReference type="Google" id="ProtNLM"/>
    </source>
</evidence>
<protein>
    <recommendedName>
        <fullName evidence="3">PD-(D/E)XK nuclease superfamily protein</fullName>
    </recommendedName>
</protein>
<evidence type="ECO:0000313" key="2">
    <source>
        <dbReference type="Proteomes" id="UP000670527"/>
    </source>
</evidence>
<dbReference type="EMBL" id="JAGETX010000021">
    <property type="protein sequence ID" value="MBO3272981.1"/>
    <property type="molecule type" value="Genomic_DNA"/>
</dbReference>
<name>A0ABS3TH58_9BACT</name>
<dbReference type="RefSeq" id="WP_208309145.1">
    <property type="nucleotide sequence ID" value="NZ_JAGETX010000021.1"/>
</dbReference>
<sequence length="337" mass="38415">MGKEISLFSGYDQAENRTTNYCLLVLRMLYQENPKLLSTALSSLIGDSSGLQIGVDFRQQVGRNGSVIDGLIMQPAFAVYVETKRWDWFYDQQLETYMKHLDQEQVGVKVLLALSNFESKELRDFERIEETIRTKYDGRILFAAVTFEDFLAAIQQPTLPAALRETIEDFKQYLNGANLLPNWKNWLDVCNCGAFHAQLVEHGAYICPAAGGAYKHDRCQYLGMYWWKAMRQVAEVWAVVDIAEGAGGEAKLRWNNTTRPEQELVDLARAKRVALYPDEDWATRVFVLGPLVETYFEKDSHGGMLSSKRYFAVHDLAPTDVQDLATKLRAVAWSDLQ</sequence>
<proteinExistence type="predicted"/>
<evidence type="ECO:0000313" key="1">
    <source>
        <dbReference type="EMBL" id="MBO3272981.1"/>
    </source>
</evidence>
<reference evidence="1 2" key="1">
    <citation type="submission" date="2021-03" db="EMBL/GenBank/DDBJ databases">
        <authorList>
            <person name="Kim M.K."/>
        </authorList>
    </citation>
    <scope>NUCLEOTIDE SEQUENCE [LARGE SCALE GENOMIC DNA]</scope>
    <source>
        <strain evidence="1 2">BT507</strain>
    </source>
</reference>
<dbReference type="Proteomes" id="UP000670527">
    <property type="component" value="Unassembled WGS sequence"/>
</dbReference>
<keyword evidence="2" id="KW-1185">Reference proteome</keyword>
<organism evidence="1 2">
    <name type="scientific">Hymenobacter defluvii</name>
    <dbReference type="NCBI Taxonomy" id="2054411"/>
    <lineage>
        <taxon>Bacteria</taxon>
        <taxon>Pseudomonadati</taxon>
        <taxon>Bacteroidota</taxon>
        <taxon>Cytophagia</taxon>
        <taxon>Cytophagales</taxon>
        <taxon>Hymenobacteraceae</taxon>
        <taxon>Hymenobacter</taxon>
    </lineage>
</organism>